<dbReference type="EMBL" id="BK068110">
    <property type="protein sequence ID" value="DBA56217.1"/>
    <property type="molecule type" value="Genomic_DNA"/>
</dbReference>
<evidence type="ECO:0000313" key="1">
    <source>
        <dbReference type="EMBL" id="DBA56217.1"/>
    </source>
</evidence>
<sequence length="31" mass="3518">MFFYSAVEIFPSNRPTKKPHAEALSRHGAEV</sequence>
<organism evidence="1">
    <name type="scientific">Porphyromonas phage phage029a_Kyudai3</name>
    <dbReference type="NCBI Taxonomy" id="3154119"/>
    <lineage>
        <taxon>Viruses</taxon>
        <taxon>Duplodnaviria</taxon>
        <taxon>Heunggongvirae</taxon>
        <taxon>Uroviricota</taxon>
        <taxon>Caudoviricetes</taxon>
        <taxon>Nixviridae</taxon>
        <taxon>Haasevirus</taxon>
        <taxon>Haasevirus pging00V</taxon>
    </lineage>
</organism>
<reference evidence="1" key="2">
    <citation type="submission" date="2024-05" db="EMBL/GenBank/DDBJ databases">
        <authorList>
            <person name="Matrishin C.B."/>
            <person name="Kauffman K.M."/>
        </authorList>
    </citation>
    <scope>NUCLEOTIDE SEQUENCE</scope>
</reference>
<proteinExistence type="predicted"/>
<accession>A0AAT9JE63</accession>
<name>A0AAT9JE63_9CAUD</name>
<protein>
    <submittedName>
        <fullName evidence="1">Uncharacterized protein</fullName>
    </submittedName>
</protein>
<reference evidence="1" key="1">
    <citation type="journal article" date="2023" name="Microbiome">
        <title>Phages are unrecognized players in the ecology of the oral pathogen Porphyromonas gingivalis.</title>
        <authorList>
            <person name="Matrishin C.B."/>
            <person name="Haase E.M."/>
            <person name="Dewhirst F.E."/>
            <person name="Mark Welch J.L."/>
            <person name="Miranda-Sanchez F."/>
            <person name="Chen T."/>
            <person name="MacFarland D.C."/>
            <person name="Kauffman K.M."/>
        </authorList>
    </citation>
    <scope>NUCLEOTIDE SEQUENCE</scope>
</reference>